<accession>Q82WB6</accession>
<keyword evidence="3" id="KW-0378">Hydrolase</keyword>
<dbReference type="ESTHER" id="niteu-TGL2">
    <property type="family name" value="PGAP1"/>
</dbReference>
<feature type="domain" description="AB hydrolase-1" evidence="2">
    <location>
        <begin position="8"/>
        <end position="113"/>
    </location>
</feature>
<reference evidence="3 4" key="1">
    <citation type="journal article" date="2003" name="J. Bacteriol.">
        <title>Complete genome sequence of the ammonia-oxidizing bacterium and obligate chemolithoautotroph Nitrosomonas europaea.</title>
        <authorList>
            <person name="Chain P."/>
            <person name="Lamerdin J."/>
            <person name="Larimer F."/>
            <person name="Regala W."/>
            <person name="Land M."/>
            <person name="Hauser L."/>
            <person name="Hooper A."/>
            <person name="Klotz M."/>
            <person name="Norton J."/>
            <person name="Sayavedra-Soto L."/>
            <person name="Arciero D."/>
            <person name="Hommes N."/>
            <person name="Whittaker M."/>
            <person name="Arp D."/>
        </authorList>
    </citation>
    <scope>NUCLEOTIDE SEQUENCE [LARGE SCALE GENOMIC DNA]</scope>
    <source>
        <strain evidence="4">ATCC 19718 / CIP 103999 / KCTC 2705 / NBRC 14298</strain>
    </source>
</reference>
<dbReference type="EMBL" id="AL954747">
    <property type="protein sequence ID" value="CAD84688.1"/>
    <property type="molecule type" value="Genomic_DNA"/>
</dbReference>
<gene>
    <name evidence="3" type="primary">TGL2</name>
    <name evidence="3" type="ordered locus">NE0777</name>
</gene>
<name>Q82WB6_NITEU</name>
<feature type="transmembrane region" description="Helical" evidence="1">
    <location>
        <begin position="6"/>
        <end position="25"/>
    </location>
</feature>
<proteinExistence type="predicted"/>
<keyword evidence="1" id="KW-0812">Transmembrane</keyword>
<evidence type="ECO:0000313" key="3">
    <source>
        <dbReference type="EMBL" id="CAD84688.1"/>
    </source>
</evidence>
<evidence type="ECO:0000256" key="1">
    <source>
        <dbReference type="SAM" id="Phobius"/>
    </source>
</evidence>
<dbReference type="STRING" id="228410.NE0777"/>
<dbReference type="OrthoDB" id="2004167at2"/>
<protein>
    <submittedName>
        <fullName evidence="3">Esterase/lipase/thioesterase family active site</fullName>
        <ecNumber evidence="3">3.1.1.3</ecNumber>
    </submittedName>
</protein>
<dbReference type="eggNOG" id="COG1075">
    <property type="taxonomic scope" value="Bacteria"/>
</dbReference>
<dbReference type="PANTHER" id="PTHR11440">
    <property type="entry name" value="LECITHIN-CHOLESTEROL ACYLTRANSFERASE-RELATED"/>
    <property type="match status" value="1"/>
</dbReference>
<evidence type="ECO:0000259" key="2">
    <source>
        <dbReference type="Pfam" id="PF00561"/>
    </source>
</evidence>
<dbReference type="RefSeq" id="WP_011111389.1">
    <property type="nucleotide sequence ID" value="NC_004757.1"/>
</dbReference>
<dbReference type="InterPro" id="IPR000073">
    <property type="entry name" value="AB_hydrolase_1"/>
</dbReference>
<dbReference type="GeneID" id="87103970"/>
<keyword evidence="4" id="KW-1185">Reference proteome</keyword>
<evidence type="ECO:0000313" key="4">
    <source>
        <dbReference type="Proteomes" id="UP000001416"/>
    </source>
</evidence>
<dbReference type="SUPFAM" id="SSF53474">
    <property type="entry name" value="alpha/beta-Hydrolases"/>
    <property type="match status" value="1"/>
</dbReference>
<dbReference type="Gene3D" id="3.40.50.1820">
    <property type="entry name" value="alpha/beta hydrolase"/>
    <property type="match status" value="1"/>
</dbReference>
<dbReference type="KEGG" id="neu:NE0777"/>
<dbReference type="Pfam" id="PF00561">
    <property type="entry name" value="Abhydrolase_1"/>
    <property type="match status" value="1"/>
</dbReference>
<dbReference type="Proteomes" id="UP000001416">
    <property type="component" value="Chromosome"/>
</dbReference>
<dbReference type="GO" id="GO:0004806">
    <property type="term" value="F:triacylglycerol lipase activity"/>
    <property type="evidence" value="ECO:0007669"/>
    <property type="project" value="UniProtKB-EC"/>
</dbReference>
<dbReference type="InterPro" id="IPR029058">
    <property type="entry name" value="AB_hydrolase_fold"/>
</dbReference>
<dbReference type="EC" id="3.1.1.3" evidence="3"/>
<dbReference type="HOGENOM" id="CLU_015737_1_2_4"/>
<dbReference type="AlphaFoldDB" id="Q82WB6"/>
<organism evidence="3 4">
    <name type="scientific">Nitrosomonas europaea (strain ATCC 19718 / CIP 103999 / KCTC 2705 / NBRC 14298)</name>
    <dbReference type="NCBI Taxonomy" id="228410"/>
    <lineage>
        <taxon>Bacteria</taxon>
        <taxon>Pseudomonadati</taxon>
        <taxon>Pseudomonadota</taxon>
        <taxon>Betaproteobacteria</taxon>
        <taxon>Nitrosomonadales</taxon>
        <taxon>Nitrosomonadaceae</taxon>
        <taxon>Nitrosomonas</taxon>
    </lineage>
</organism>
<keyword evidence="1" id="KW-1133">Transmembrane helix</keyword>
<sequence>MSDPNNGAIIFVHGLLGFSSFSIFGKKVHYFRNLRSSLRNSTRQVLFPELPATGYIEDRARVLANFLAHISADRIDLIAHSMGGLDCRYLIHHLDPMHRVRSLTTVATPHHGSPLAKWTIEGSDMCFRLMHSISTPAVNDLTPESCARFNIEISNRKDVRYCSYASMRCPTDMSFILRSWGNKIAANSGDNDGMVPVASAQWGEFRDVLQADHFELTGWSFAWPDARKARPFNHLQFYLNLVRELTENHS</sequence>
<keyword evidence="1" id="KW-0472">Membrane</keyword>